<evidence type="ECO:0000256" key="1">
    <source>
        <dbReference type="SAM" id="Phobius"/>
    </source>
</evidence>
<reference evidence="2 3" key="1">
    <citation type="journal article" date="2024" name="J Genomics">
        <title>Draft genome sequencing and assembly of Favolaschia claudopus CIRM-BRFM 2984 isolated from oak limbs.</title>
        <authorList>
            <person name="Navarro D."/>
            <person name="Drula E."/>
            <person name="Chaduli D."/>
            <person name="Cazenave R."/>
            <person name="Ahrendt S."/>
            <person name="Wang J."/>
            <person name="Lipzen A."/>
            <person name="Daum C."/>
            <person name="Barry K."/>
            <person name="Grigoriev I.V."/>
            <person name="Favel A."/>
            <person name="Rosso M.N."/>
            <person name="Martin F."/>
        </authorList>
    </citation>
    <scope>NUCLEOTIDE SEQUENCE [LARGE SCALE GENOMIC DNA]</scope>
    <source>
        <strain evidence="2 3">CIRM-BRFM 2984</strain>
    </source>
</reference>
<comment type="caution">
    <text evidence="2">The sequence shown here is derived from an EMBL/GenBank/DDBJ whole genome shotgun (WGS) entry which is preliminary data.</text>
</comment>
<dbReference type="Proteomes" id="UP001362999">
    <property type="component" value="Unassembled WGS sequence"/>
</dbReference>
<dbReference type="PANTHER" id="PTHR38488:SF1">
    <property type="entry name" value="OXIDOREDUCTASE 9.5 KDA SUBUNIT, PUTATIVE (AFU_ORTHOLOGUE AFUA_5G08980)-RELATED"/>
    <property type="match status" value="1"/>
</dbReference>
<evidence type="ECO:0000313" key="2">
    <source>
        <dbReference type="EMBL" id="KAK7033143.1"/>
    </source>
</evidence>
<keyword evidence="1" id="KW-0812">Transmembrane</keyword>
<protein>
    <submittedName>
        <fullName evidence="2">DUF155 domain-containing protein</fullName>
    </submittedName>
</protein>
<dbReference type="InterPro" id="IPR039961">
    <property type="entry name" value="Nuo9.5"/>
</dbReference>
<gene>
    <name evidence="2" type="ORF">R3P38DRAFT_2920979</name>
</gene>
<dbReference type="AlphaFoldDB" id="A0AAW0C4M3"/>
<proteinExistence type="predicted"/>
<keyword evidence="1" id="KW-0472">Membrane</keyword>
<keyword evidence="3" id="KW-1185">Reference proteome</keyword>
<evidence type="ECO:0000313" key="3">
    <source>
        <dbReference type="Proteomes" id="UP001362999"/>
    </source>
</evidence>
<keyword evidence="1" id="KW-1133">Transmembrane helix</keyword>
<name>A0AAW0C4M3_9AGAR</name>
<feature type="transmembrane region" description="Helical" evidence="1">
    <location>
        <begin position="21"/>
        <end position="42"/>
    </location>
</feature>
<sequence length="74" mass="8511">MSRVFQSSYRMFQRHAHESPVIFYSCVIGLIGPVLLVTVPPIKKRLGYQPVEPIPVSYPLPNRPRRPVTGYEDE</sequence>
<dbReference type="CDD" id="cd22903">
    <property type="entry name" value="NI9M"/>
    <property type="match status" value="1"/>
</dbReference>
<organism evidence="2 3">
    <name type="scientific">Favolaschia claudopus</name>
    <dbReference type="NCBI Taxonomy" id="2862362"/>
    <lineage>
        <taxon>Eukaryota</taxon>
        <taxon>Fungi</taxon>
        <taxon>Dikarya</taxon>
        <taxon>Basidiomycota</taxon>
        <taxon>Agaricomycotina</taxon>
        <taxon>Agaricomycetes</taxon>
        <taxon>Agaricomycetidae</taxon>
        <taxon>Agaricales</taxon>
        <taxon>Marasmiineae</taxon>
        <taxon>Mycenaceae</taxon>
        <taxon>Favolaschia</taxon>
    </lineage>
</organism>
<dbReference type="EMBL" id="JAWWNJ010000023">
    <property type="protein sequence ID" value="KAK7033143.1"/>
    <property type="molecule type" value="Genomic_DNA"/>
</dbReference>
<dbReference type="PANTHER" id="PTHR38488">
    <property type="entry name" value="OXIDOREDUCTASE 9.5 KDA SUBUNIT, PUTATIVE (AFU_ORTHOLOGUE AFUA_5G08980)-RELATED"/>
    <property type="match status" value="1"/>
</dbReference>
<accession>A0AAW0C4M3</accession>